<evidence type="ECO:0000313" key="6">
    <source>
        <dbReference type="Proteomes" id="UP001168821"/>
    </source>
</evidence>
<evidence type="ECO:0000313" key="5">
    <source>
        <dbReference type="EMBL" id="KAJ3666430.1"/>
    </source>
</evidence>
<reference evidence="5" key="1">
    <citation type="journal article" date="2023" name="G3 (Bethesda)">
        <title>Whole genome assemblies of Zophobas morio and Tenebrio molitor.</title>
        <authorList>
            <person name="Kaur S."/>
            <person name="Stinson S.A."/>
            <person name="diCenzo G.C."/>
        </authorList>
    </citation>
    <scope>NUCLEOTIDE SEQUENCE</scope>
    <source>
        <strain evidence="5">QUZm001</strain>
    </source>
</reference>
<evidence type="ECO:0000259" key="3">
    <source>
        <dbReference type="Pfam" id="PF03184"/>
    </source>
</evidence>
<feature type="compositionally biased region" description="Basic and acidic residues" evidence="2">
    <location>
        <begin position="511"/>
        <end position="537"/>
    </location>
</feature>
<dbReference type="InterPro" id="IPR009057">
    <property type="entry name" value="Homeodomain-like_sf"/>
</dbReference>
<dbReference type="InterPro" id="IPR007889">
    <property type="entry name" value="HTH_Psq"/>
</dbReference>
<dbReference type="EMBL" id="JALNTZ010000001">
    <property type="protein sequence ID" value="KAJ3666430.1"/>
    <property type="molecule type" value="Genomic_DNA"/>
</dbReference>
<dbReference type="AlphaFoldDB" id="A0AA38J2V2"/>
<dbReference type="InterPro" id="IPR050863">
    <property type="entry name" value="CenT-Element_Derived"/>
</dbReference>
<dbReference type="Gene3D" id="1.10.10.60">
    <property type="entry name" value="Homeodomain-like"/>
    <property type="match status" value="1"/>
</dbReference>
<feature type="domain" description="DDE-1" evidence="3">
    <location>
        <begin position="220"/>
        <end position="360"/>
    </location>
</feature>
<feature type="domain" description="HTH psq-type" evidence="4">
    <location>
        <begin position="18"/>
        <end position="61"/>
    </location>
</feature>
<comment type="caution">
    <text evidence="5">The sequence shown here is derived from an EMBL/GenBank/DDBJ whole genome shotgun (WGS) entry which is preliminary data.</text>
</comment>
<protein>
    <recommendedName>
        <fullName evidence="7">HTH CENPB-type domain-containing protein</fullName>
    </recommendedName>
</protein>
<gene>
    <name evidence="5" type="ORF">Zmor_001872</name>
</gene>
<proteinExistence type="predicted"/>
<feature type="region of interest" description="Disordered" evidence="2">
    <location>
        <begin position="565"/>
        <end position="590"/>
    </location>
</feature>
<dbReference type="Pfam" id="PF03184">
    <property type="entry name" value="DDE_1"/>
    <property type="match status" value="1"/>
</dbReference>
<organism evidence="5 6">
    <name type="scientific">Zophobas morio</name>
    <dbReference type="NCBI Taxonomy" id="2755281"/>
    <lineage>
        <taxon>Eukaryota</taxon>
        <taxon>Metazoa</taxon>
        <taxon>Ecdysozoa</taxon>
        <taxon>Arthropoda</taxon>
        <taxon>Hexapoda</taxon>
        <taxon>Insecta</taxon>
        <taxon>Pterygota</taxon>
        <taxon>Neoptera</taxon>
        <taxon>Endopterygota</taxon>
        <taxon>Coleoptera</taxon>
        <taxon>Polyphaga</taxon>
        <taxon>Cucujiformia</taxon>
        <taxon>Tenebrionidae</taxon>
        <taxon>Zophobas</taxon>
    </lineage>
</organism>
<dbReference type="PANTHER" id="PTHR19303">
    <property type="entry name" value="TRANSPOSON"/>
    <property type="match status" value="1"/>
</dbReference>
<dbReference type="GO" id="GO:0005634">
    <property type="term" value="C:nucleus"/>
    <property type="evidence" value="ECO:0007669"/>
    <property type="project" value="UniProtKB-SubCell"/>
</dbReference>
<evidence type="ECO:0000256" key="2">
    <source>
        <dbReference type="SAM" id="MobiDB-lite"/>
    </source>
</evidence>
<dbReference type="SUPFAM" id="SSF46689">
    <property type="entry name" value="Homeodomain-like"/>
    <property type="match status" value="1"/>
</dbReference>
<keyword evidence="6" id="KW-1185">Reference proteome</keyword>
<evidence type="ECO:0008006" key="7">
    <source>
        <dbReference type="Google" id="ProtNLM"/>
    </source>
</evidence>
<accession>A0AA38J2V2</accession>
<dbReference type="GO" id="GO:0003677">
    <property type="term" value="F:DNA binding"/>
    <property type="evidence" value="ECO:0007669"/>
    <property type="project" value="InterPro"/>
</dbReference>
<dbReference type="Pfam" id="PF05225">
    <property type="entry name" value="HTH_psq"/>
    <property type="match status" value="1"/>
</dbReference>
<comment type="subcellular location">
    <subcellularLocation>
        <location evidence="1">Nucleus</location>
    </subcellularLocation>
</comment>
<evidence type="ECO:0000259" key="4">
    <source>
        <dbReference type="Pfam" id="PF05225"/>
    </source>
</evidence>
<dbReference type="Proteomes" id="UP001168821">
    <property type="component" value="Unassembled WGS sequence"/>
</dbReference>
<evidence type="ECO:0000256" key="1">
    <source>
        <dbReference type="ARBA" id="ARBA00004123"/>
    </source>
</evidence>
<name>A0AA38J2V2_9CUCU</name>
<dbReference type="PANTHER" id="PTHR19303:SF74">
    <property type="entry name" value="POGO TRANSPOSABLE ELEMENT WITH KRAB DOMAIN"/>
    <property type="match status" value="1"/>
</dbReference>
<sequence length="680" mass="77939">MPRKYQRKQNVTPRVSWTEENLRLAIDKVKSKQLGVNEASREYSIPSRTLRRRIQANNSSKLVLGKPPALGKNNEDRLVKHIQKLQTMGFAPSEKTVRTIAYNFAKKLNLEHKFCVQGNSTNMAGTHWFYSFMDRNRELSLRKSEGLSLARAKGMNRQEVEEFYDLLKNTLEKYNLFNKPGSIFNMDESGIQINNKPDRVVAKKGSKCVHVITSKEKGESISVIACANAEGTFLPPVLILKGVRKNSAILEGMPPSSDLYMNKQSSFINAELFLKWLKEVFVPRKPEGFVLLILDGHSSHCSNYEMLEYAEQNSIIMLCLPSHTTQALQPLDRSFFKPLKTFYKKEAEMFMLSSKDKNINRNVIGKLIGSAWKKAATINNATSGFLATGIFPYNKYIIPDYFFQVSDNNPNSTSGVEDLGKPQTQEFQIEDVQIEDIDLDDNFVENDDNYVFLFNETDMQLRMNDAINMDNNEVNLKRKLLTDTIESTNINKQKIAKDISKITNNKSKKKSLNEEKTSTSKEIDEASTSKEIDKPSSSEETATCSFKNIEETPSKFLHEVAPLPRIENQKSKRKQSAKILSSQSMKQEKIRKINSNKRNLTENNNIKSKKCKNKNEDNVDCIECLENYLETKEPVDWIRCIDCKQWLHETCTMYGSRCNTCGRIEKRRQKIDQVAKEVSF</sequence>
<dbReference type="InterPro" id="IPR004875">
    <property type="entry name" value="DDE_SF_endonuclease_dom"/>
</dbReference>
<feature type="region of interest" description="Disordered" evidence="2">
    <location>
        <begin position="506"/>
        <end position="545"/>
    </location>
</feature>